<dbReference type="EMBL" id="BDOR01000016">
    <property type="protein sequence ID" value="GBF02838.1"/>
    <property type="molecule type" value="Genomic_DNA"/>
</dbReference>
<gene>
    <name evidence="3" type="ORF">LP667_10260</name>
    <name evidence="4" type="ORF">LPPLD21_02390</name>
</gene>
<proteinExistence type="predicted"/>
<reference evidence="4 5" key="1">
    <citation type="submission" date="2017-04" db="EMBL/GenBank/DDBJ databases">
        <title>In vitro and in silico characterization of Lactobacillus paraplantarum D2-1, a starter culture for soymilk fermentation.</title>
        <authorList>
            <person name="Endo A."/>
            <person name="Sasaki F."/>
            <person name="Maeno S."/>
            <person name="Kanesaki Y."/>
            <person name="Kubota E."/>
            <person name="Torres G.A."/>
            <person name="Tomita S."/>
            <person name="Nakagawa J."/>
        </authorList>
    </citation>
    <scope>NUCLEOTIDE SEQUENCE [LARGE SCALE GENOMIC DNA]</scope>
    <source>
        <strain evidence="4 5">D2-1</strain>
    </source>
</reference>
<dbReference type="PANTHER" id="PTHR37810:SF5">
    <property type="entry name" value="IMMUNITY PROTEIN SDPI"/>
    <property type="match status" value="1"/>
</dbReference>
<evidence type="ECO:0000313" key="5">
    <source>
        <dbReference type="Proteomes" id="UP000236162"/>
    </source>
</evidence>
<keyword evidence="1" id="KW-0812">Transmembrane</keyword>
<name>A0AAD0TX51_9LACO</name>
<evidence type="ECO:0000259" key="2">
    <source>
        <dbReference type="Pfam" id="PF07853"/>
    </source>
</evidence>
<feature type="transmembrane region" description="Helical" evidence="1">
    <location>
        <begin position="184"/>
        <end position="205"/>
    </location>
</feature>
<reference evidence="3 6" key="2">
    <citation type="submission" date="2018-10" db="EMBL/GenBank/DDBJ databases">
        <title>Genome seuquencing of Lactobacillus species.</title>
        <authorList>
            <person name="Baek C."/>
            <person name="Yi H."/>
        </authorList>
    </citation>
    <scope>NUCLEOTIDE SEQUENCE [LARGE SCALE GENOMIC DNA]</scope>
    <source>
        <strain evidence="3 6">DSM 10667</strain>
    </source>
</reference>
<dbReference type="AlphaFoldDB" id="A0AAD0TX51"/>
<feature type="transmembrane region" description="Helical" evidence="1">
    <location>
        <begin position="87"/>
        <end position="108"/>
    </location>
</feature>
<dbReference type="EMBL" id="CP032744">
    <property type="protein sequence ID" value="AYJ39160.1"/>
    <property type="molecule type" value="Genomic_DNA"/>
</dbReference>
<protein>
    <submittedName>
        <fullName evidence="3">DUF1648 domain-containing protein</fullName>
    </submittedName>
    <submittedName>
        <fullName evidence="4">Membrane protein</fullName>
    </submittedName>
</protein>
<dbReference type="RefSeq" id="WP_021732570.1">
    <property type="nucleotide sequence ID" value="NZ_AVAI01000156.1"/>
</dbReference>
<dbReference type="GO" id="GO:0009636">
    <property type="term" value="P:response to toxic substance"/>
    <property type="evidence" value="ECO:0007669"/>
    <property type="project" value="TreeGrafter"/>
</dbReference>
<dbReference type="Proteomes" id="UP000236162">
    <property type="component" value="Unassembled WGS sequence"/>
</dbReference>
<feature type="transmembrane region" description="Helical" evidence="1">
    <location>
        <begin position="114"/>
        <end position="138"/>
    </location>
</feature>
<evidence type="ECO:0000313" key="6">
    <source>
        <dbReference type="Proteomes" id="UP000277896"/>
    </source>
</evidence>
<dbReference type="Proteomes" id="UP000277896">
    <property type="component" value="Chromosome"/>
</dbReference>
<feature type="transmembrane region" description="Helical" evidence="1">
    <location>
        <begin position="159"/>
        <end position="178"/>
    </location>
</feature>
<keyword evidence="1" id="KW-0472">Membrane</keyword>
<feature type="domain" description="DUF1648" evidence="2">
    <location>
        <begin position="13"/>
        <end position="61"/>
    </location>
</feature>
<keyword evidence="1" id="KW-1133">Transmembrane helix</keyword>
<feature type="transmembrane region" description="Helical" evidence="1">
    <location>
        <begin position="46"/>
        <end position="75"/>
    </location>
</feature>
<keyword evidence="5" id="KW-1185">Reference proteome</keyword>
<dbReference type="Pfam" id="PF07853">
    <property type="entry name" value="DUF1648"/>
    <property type="match status" value="1"/>
</dbReference>
<dbReference type="PANTHER" id="PTHR37810">
    <property type="entry name" value="IMMUNITY PROTEIN SDPI"/>
    <property type="match status" value="1"/>
</dbReference>
<organism evidence="3 6">
    <name type="scientific">Lactiplantibacillus paraplantarum</name>
    <dbReference type="NCBI Taxonomy" id="60520"/>
    <lineage>
        <taxon>Bacteria</taxon>
        <taxon>Bacillati</taxon>
        <taxon>Bacillota</taxon>
        <taxon>Bacilli</taxon>
        <taxon>Lactobacillales</taxon>
        <taxon>Lactobacillaceae</taxon>
        <taxon>Lactiplantibacillus</taxon>
    </lineage>
</organism>
<evidence type="ECO:0000313" key="3">
    <source>
        <dbReference type="EMBL" id="AYJ39160.1"/>
    </source>
</evidence>
<accession>A0AAD0TX51</accession>
<evidence type="ECO:0000256" key="1">
    <source>
        <dbReference type="SAM" id="Phobius"/>
    </source>
</evidence>
<dbReference type="InterPro" id="IPR012867">
    <property type="entry name" value="DUF1648"/>
</dbReference>
<sequence>MMKRNLQLWLSYIVILLPIGYGIVNYTALPAKMAIHFNLDNQPNGMAAKSLVVFGFPVMMMVFQLICVGVTRLNANHKGPAPRFERMIIWIVPVLSGVIYTTTISYGLGHQLDIWRIAISLIAFIFMAIGNYLPTISANQYAQLHRGGQAIRPMIWRRVRYWLGYTLVGGGILLLLSIATTPWISVSLMGIIVVALFITSLYGTLVHS</sequence>
<evidence type="ECO:0000313" key="4">
    <source>
        <dbReference type="EMBL" id="GBF02838.1"/>
    </source>
</evidence>